<organism evidence="2">
    <name type="scientific">Anopheles darlingi</name>
    <name type="common">Mosquito</name>
    <dbReference type="NCBI Taxonomy" id="43151"/>
    <lineage>
        <taxon>Eukaryota</taxon>
        <taxon>Metazoa</taxon>
        <taxon>Ecdysozoa</taxon>
        <taxon>Arthropoda</taxon>
        <taxon>Hexapoda</taxon>
        <taxon>Insecta</taxon>
        <taxon>Pterygota</taxon>
        <taxon>Neoptera</taxon>
        <taxon>Endopterygota</taxon>
        <taxon>Diptera</taxon>
        <taxon>Nematocera</taxon>
        <taxon>Culicoidea</taxon>
        <taxon>Culicidae</taxon>
        <taxon>Anophelinae</taxon>
        <taxon>Anopheles</taxon>
    </lineage>
</organism>
<evidence type="ECO:0000256" key="1">
    <source>
        <dbReference type="SAM" id="SignalP"/>
    </source>
</evidence>
<name>A0A2M4DJ24_ANODA</name>
<keyword evidence="1" id="KW-0732">Signal</keyword>
<sequence length="81" mass="9628">MATIILLMLLPRMEQQYWKWPNHAVILMLCAFSKRPEHSRKIVKTFWVRFAKRIWKPSLSSPRGRMELSLSGQRTITVNCI</sequence>
<feature type="signal peptide" evidence="1">
    <location>
        <begin position="1"/>
        <end position="15"/>
    </location>
</feature>
<accession>A0A2M4DJ24</accession>
<dbReference type="AlphaFoldDB" id="A0A2M4DJ24"/>
<reference evidence="2" key="1">
    <citation type="submission" date="2018-01" db="EMBL/GenBank/DDBJ databases">
        <title>An insight into the sialome of Amazonian anophelines.</title>
        <authorList>
            <person name="Ribeiro J.M."/>
            <person name="Scarpassa V."/>
            <person name="Calvo E."/>
        </authorList>
    </citation>
    <scope>NUCLEOTIDE SEQUENCE</scope>
</reference>
<protein>
    <submittedName>
        <fullName evidence="2">Putative secreted protein</fullName>
    </submittedName>
</protein>
<feature type="chain" id="PRO_5014850431" evidence="1">
    <location>
        <begin position="16"/>
        <end position="81"/>
    </location>
</feature>
<dbReference type="EMBL" id="GGFL01013347">
    <property type="protein sequence ID" value="MBW77525.1"/>
    <property type="molecule type" value="Transcribed_RNA"/>
</dbReference>
<evidence type="ECO:0000313" key="2">
    <source>
        <dbReference type="EMBL" id="MBW77525.1"/>
    </source>
</evidence>
<proteinExistence type="predicted"/>